<dbReference type="AlphaFoldDB" id="A0A1U7JK69"/>
<evidence type="ECO:0000313" key="3">
    <source>
        <dbReference type="EMBL" id="OKL45133.1"/>
    </source>
</evidence>
<organism evidence="3 4">
    <name type="scientific">Pseudovibrio exalbescens</name>
    <dbReference type="NCBI Taxonomy" id="197461"/>
    <lineage>
        <taxon>Bacteria</taxon>
        <taxon>Pseudomonadati</taxon>
        <taxon>Pseudomonadota</taxon>
        <taxon>Alphaproteobacteria</taxon>
        <taxon>Hyphomicrobiales</taxon>
        <taxon>Stappiaceae</taxon>
        <taxon>Pseudovibrio</taxon>
    </lineage>
</organism>
<dbReference type="InterPro" id="IPR041649">
    <property type="entry name" value="NepR"/>
</dbReference>
<proteinExistence type="predicted"/>
<evidence type="ECO:0000256" key="1">
    <source>
        <dbReference type="SAM" id="MobiDB-lite"/>
    </source>
</evidence>
<feature type="domain" description="Anti-sigma factor NepR" evidence="2">
    <location>
        <begin position="37"/>
        <end position="69"/>
    </location>
</feature>
<dbReference type="Pfam" id="PF18557">
    <property type="entry name" value="NepR"/>
    <property type="match status" value="1"/>
</dbReference>
<dbReference type="Proteomes" id="UP000185783">
    <property type="component" value="Unassembled WGS sequence"/>
</dbReference>
<dbReference type="EMBL" id="LVVZ01000007">
    <property type="protein sequence ID" value="OKL45133.1"/>
    <property type="molecule type" value="Genomic_DNA"/>
</dbReference>
<feature type="compositionally biased region" description="Polar residues" evidence="1">
    <location>
        <begin position="21"/>
        <end position="31"/>
    </location>
</feature>
<comment type="caution">
    <text evidence="3">The sequence shown here is derived from an EMBL/GenBank/DDBJ whole genome shotgun (WGS) entry which is preliminary data.</text>
</comment>
<accession>A0A1U7JK69</accession>
<evidence type="ECO:0000313" key="4">
    <source>
        <dbReference type="Proteomes" id="UP000185783"/>
    </source>
</evidence>
<protein>
    <recommendedName>
        <fullName evidence="2">Anti-sigma factor NepR domain-containing protein</fullName>
    </recommendedName>
</protein>
<dbReference type="STRING" id="197461.A3843_05110"/>
<keyword evidence="4" id="KW-1185">Reference proteome</keyword>
<sequence>MAASSMTDKSAENGQLAGANGQVSNDGTPDQNLALASISQKLKDLFKSEEQEPIPERFIDLLDQLEKAEQKSKQQAKD</sequence>
<feature type="region of interest" description="Disordered" evidence="1">
    <location>
        <begin position="1"/>
        <end position="32"/>
    </location>
</feature>
<reference evidence="3 4" key="1">
    <citation type="submission" date="2016-03" db="EMBL/GenBank/DDBJ databases">
        <title>Genome sequence of Nesiotobacter sp. nov., a moderately halophilic alphaproteobacterium isolated from the Yellow Sea, China.</title>
        <authorList>
            <person name="Zhang G."/>
            <person name="Zhang R."/>
        </authorList>
    </citation>
    <scope>NUCLEOTIDE SEQUENCE [LARGE SCALE GENOMIC DNA]</scope>
    <source>
        <strain evidence="3 4">WB1-6</strain>
    </source>
</reference>
<name>A0A1U7JK69_9HYPH</name>
<gene>
    <name evidence="3" type="ORF">A3843_05110</name>
</gene>
<evidence type="ECO:0000259" key="2">
    <source>
        <dbReference type="Pfam" id="PF18557"/>
    </source>
</evidence>